<keyword evidence="1" id="KW-0812">Transmembrane</keyword>
<dbReference type="RefSeq" id="WP_002549109.1">
    <property type="nucleotide sequence ID" value="NZ_AFUN01000023.1"/>
</dbReference>
<keyword evidence="1" id="KW-1133">Transmembrane helix</keyword>
<dbReference type="Proteomes" id="UP000007832">
    <property type="component" value="Unassembled WGS sequence"/>
</dbReference>
<sequence>MTGLIIIVAAAGTPTGSAIWGHKLRCGAWEAEAEWLAGIRTGETMALPAAWQAAYSAALPWATVALCVSLVAAVITGILLLNGGNNR</sequence>
<gene>
    <name evidence="2" type="ORF">HMPREF1162_1257</name>
</gene>
<evidence type="ECO:0000313" key="2">
    <source>
        <dbReference type="EMBL" id="EGR97261.1"/>
    </source>
</evidence>
<reference evidence="2 3" key="1">
    <citation type="submission" date="2011-07" db="EMBL/GenBank/DDBJ databases">
        <title>Genome Sequence of Propionibacterium acnes SK182B-JCVI.</title>
        <authorList>
            <person name="Durkin A.S."/>
            <person name="Madupu R."/>
            <person name="Hostetler J."/>
            <person name="Radune D."/>
            <person name="Torralba M."/>
            <person name="Methe B."/>
            <person name="Sutton G."/>
            <person name="Strausberg R.L."/>
            <person name="Nelson K.E."/>
        </authorList>
    </citation>
    <scope>NUCLEOTIDE SEQUENCE [LARGE SCALE GENOMIC DNA]</scope>
    <source>
        <strain evidence="2 3">SK182B-JCVI</strain>
    </source>
</reference>
<dbReference type="EMBL" id="AFUN01000023">
    <property type="protein sequence ID" value="EGR97261.1"/>
    <property type="molecule type" value="Genomic_DNA"/>
</dbReference>
<dbReference type="AlphaFoldDB" id="F9NUQ3"/>
<name>F9NUQ3_9ACTN</name>
<organism evidence="2 3">
    <name type="scientific">[Propionibacterium] namnetense SK182B-JCVI</name>
    <dbReference type="NCBI Taxonomy" id="1051006"/>
    <lineage>
        <taxon>Bacteria</taxon>
        <taxon>Bacillati</taxon>
        <taxon>Actinomycetota</taxon>
        <taxon>Actinomycetes</taxon>
        <taxon>Propionibacteriales</taxon>
        <taxon>Propionibacteriaceae</taxon>
        <taxon>Cutibacterium</taxon>
    </lineage>
</organism>
<evidence type="ECO:0000313" key="3">
    <source>
        <dbReference type="Proteomes" id="UP000007832"/>
    </source>
</evidence>
<dbReference type="PATRIC" id="fig|1051006.4.peg.897"/>
<feature type="transmembrane region" description="Helical" evidence="1">
    <location>
        <begin position="58"/>
        <end position="81"/>
    </location>
</feature>
<comment type="caution">
    <text evidence="2">The sequence shown here is derived from an EMBL/GenBank/DDBJ whole genome shotgun (WGS) entry which is preliminary data.</text>
</comment>
<protein>
    <submittedName>
        <fullName evidence="2">Uncharacterized protein</fullName>
    </submittedName>
</protein>
<evidence type="ECO:0000256" key="1">
    <source>
        <dbReference type="SAM" id="Phobius"/>
    </source>
</evidence>
<keyword evidence="1" id="KW-0472">Membrane</keyword>
<proteinExistence type="predicted"/>
<accession>F9NUQ3</accession>